<feature type="compositionally biased region" description="Basic and acidic residues" evidence="8">
    <location>
        <begin position="377"/>
        <end position="387"/>
    </location>
</feature>
<dbReference type="PROSITE" id="PS50157">
    <property type="entry name" value="ZINC_FINGER_C2H2_2"/>
    <property type="match status" value="1"/>
</dbReference>
<dbReference type="InterPro" id="IPR001202">
    <property type="entry name" value="WW_dom"/>
</dbReference>
<dbReference type="SUPFAM" id="SSF51045">
    <property type="entry name" value="WW domain"/>
    <property type="match status" value="1"/>
</dbReference>
<keyword evidence="6" id="KW-0539">Nucleus</keyword>
<keyword evidence="4 7" id="KW-0863">Zinc-finger</keyword>
<dbReference type="Gene3D" id="2.20.70.10">
    <property type="match status" value="1"/>
</dbReference>
<comment type="subcellular location">
    <subcellularLocation>
        <location evidence="1">Nucleus</location>
    </subcellularLocation>
</comment>
<name>A0A7S4SMF1_9DINO</name>
<keyword evidence="3" id="KW-0677">Repeat</keyword>
<dbReference type="InterPro" id="IPR036020">
    <property type="entry name" value="WW_dom_sf"/>
</dbReference>
<keyword evidence="2" id="KW-0479">Metal-binding</keyword>
<dbReference type="InterPro" id="IPR050888">
    <property type="entry name" value="ZnF_C2H2-type_TF"/>
</dbReference>
<dbReference type="PANTHER" id="PTHR24406">
    <property type="entry name" value="TRANSCRIPTIONAL REPRESSOR CTCFL-RELATED"/>
    <property type="match status" value="1"/>
</dbReference>
<gene>
    <name evidence="11" type="ORF">AMON00008_LOCUS52289</name>
</gene>
<dbReference type="EMBL" id="HBNR01073686">
    <property type="protein sequence ID" value="CAE4649889.1"/>
    <property type="molecule type" value="Transcribed_RNA"/>
</dbReference>
<evidence type="ECO:0000256" key="4">
    <source>
        <dbReference type="ARBA" id="ARBA00022771"/>
    </source>
</evidence>
<dbReference type="PROSITE" id="PS50020">
    <property type="entry name" value="WW_DOMAIN_2"/>
    <property type="match status" value="1"/>
</dbReference>
<dbReference type="AlphaFoldDB" id="A0A7S4SMF1"/>
<accession>A0A7S4SMF1</accession>
<feature type="compositionally biased region" description="Low complexity" evidence="8">
    <location>
        <begin position="432"/>
        <end position="453"/>
    </location>
</feature>
<dbReference type="CDD" id="cd00201">
    <property type="entry name" value="WW"/>
    <property type="match status" value="1"/>
</dbReference>
<dbReference type="SMART" id="SM00456">
    <property type="entry name" value="WW"/>
    <property type="match status" value="1"/>
</dbReference>
<dbReference type="GO" id="GO:0005634">
    <property type="term" value="C:nucleus"/>
    <property type="evidence" value="ECO:0007669"/>
    <property type="project" value="UniProtKB-SubCell"/>
</dbReference>
<evidence type="ECO:0008006" key="12">
    <source>
        <dbReference type="Google" id="ProtNLM"/>
    </source>
</evidence>
<evidence type="ECO:0000256" key="8">
    <source>
        <dbReference type="SAM" id="MobiDB-lite"/>
    </source>
</evidence>
<keyword evidence="5" id="KW-0862">Zinc</keyword>
<evidence type="ECO:0000256" key="7">
    <source>
        <dbReference type="PROSITE-ProRule" id="PRU00042"/>
    </source>
</evidence>
<evidence type="ECO:0000256" key="3">
    <source>
        <dbReference type="ARBA" id="ARBA00022737"/>
    </source>
</evidence>
<evidence type="ECO:0000259" key="10">
    <source>
        <dbReference type="PROSITE" id="PS50157"/>
    </source>
</evidence>
<evidence type="ECO:0000256" key="2">
    <source>
        <dbReference type="ARBA" id="ARBA00022723"/>
    </source>
</evidence>
<evidence type="ECO:0000313" key="11">
    <source>
        <dbReference type="EMBL" id="CAE4649889.1"/>
    </source>
</evidence>
<feature type="region of interest" description="Disordered" evidence="8">
    <location>
        <begin position="361"/>
        <end position="453"/>
    </location>
</feature>
<evidence type="ECO:0000256" key="6">
    <source>
        <dbReference type="ARBA" id="ARBA00023242"/>
    </source>
</evidence>
<reference evidence="11" key="1">
    <citation type="submission" date="2021-01" db="EMBL/GenBank/DDBJ databases">
        <authorList>
            <person name="Corre E."/>
            <person name="Pelletier E."/>
            <person name="Niang G."/>
            <person name="Scheremetjew M."/>
            <person name="Finn R."/>
            <person name="Kale V."/>
            <person name="Holt S."/>
            <person name="Cochrane G."/>
            <person name="Meng A."/>
            <person name="Brown T."/>
            <person name="Cohen L."/>
        </authorList>
    </citation>
    <scope>NUCLEOTIDE SEQUENCE</scope>
    <source>
        <strain evidence="11">CCMP3105</strain>
    </source>
</reference>
<dbReference type="Gene3D" id="3.30.160.60">
    <property type="entry name" value="Classic Zinc Finger"/>
    <property type="match status" value="1"/>
</dbReference>
<sequence length="550" mass="58041">MADTTAALPPDAPAGHAAHQKVKFRANHANPFAFFDYTQDGGKKTLRATIGLAFSKEGAERIARACYVKMFDEGKSSTEVLSFRDECYRKLLAASNGKDLAAASSPRSEQRANIAINISEFQRFTAQWGRTAGCDACNIGPGGRRHSDECWSRREAWRLGMDDPGEARRELKAPDESPAPEKTVPKRPQDAAKAPDKPPAPEKTVLERLQESYISAVGSLPKGENGSDVQWLLEQCEKSGLPEFRYGCRFCGIFFVLRGKMREHLRECDLNPTLLTKAEKEAKNTCEFCKAAFEKRDDLREHKRTCTLKEAEQAQKKAARTAGQGGVDAWNNSSSTWDCVHCGAKFEYRSGLRDHRKLCDRRHSGDAKGKPSSGGKRPGDGGGQRDHPAHKRARAVPATAVPAGNVNPGPKGEDFDMLGPASSSEDSDSDSSDSGSSDSSAGSTSAAPGATAKGAPVAGQAAAAASAAGPTATLGAPSAGQTAAAAPAAAVAAAAAAATLAAPAAAAAAPLAAGGSGLPPNWQEHFNEDYGIPFFFNTVTGASVWLRPTE</sequence>
<organism evidence="11">
    <name type="scientific">Alexandrium monilatum</name>
    <dbReference type="NCBI Taxonomy" id="311494"/>
    <lineage>
        <taxon>Eukaryota</taxon>
        <taxon>Sar</taxon>
        <taxon>Alveolata</taxon>
        <taxon>Dinophyceae</taxon>
        <taxon>Gonyaulacales</taxon>
        <taxon>Pyrocystaceae</taxon>
        <taxon>Alexandrium</taxon>
    </lineage>
</organism>
<evidence type="ECO:0000256" key="1">
    <source>
        <dbReference type="ARBA" id="ARBA00004123"/>
    </source>
</evidence>
<dbReference type="Pfam" id="PF00397">
    <property type="entry name" value="WW"/>
    <property type="match status" value="1"/>
</dbReference>
<dbReference type="GO" id="GO:0008270">
    <property type="term" value="F:zinc ion binding"/>
    <property type="evidence" value="ECO:0007669"/>
    <property type="project" value="UniProtKB-KW"/>
</dbReference>
<dbReference type="InterPro" id="IPR013087">
    <property type="entry name" value="Znf_C2H2_type"/>
</dbReference>
<feature type="compositionally biased region" description="Basic and acidic residues" evidence="8">
    <location>
        <begin position="162"/>
        <end position="175"/>
    </location>
</feature>
<evidence type="ECO:0000256" key="5">
    <source>
        <dbReference type="ARBA" id="ARBA00022833"/>
    </source>
</evidence>
<feature type="domain" description="WW" evidence="9">
    <location>
        <begin position="516"/>
        <end position="550"/>
    </location>
</feature>
<proteinExistence type="predicted"/>
<protein>
    <recommendedName>
        <fullName evidence="12">WW domain-containing protein</fullName>
    </recommendedName>
</protein>
<feature type="compositionally biased region" description="Basic and acidic residues" evidence="8">
    <location>
        <begin position="183"/>
        <end position="202"/>
    </location>
</feature>
<feature type="domain" description="C2H2-type" evidence="10">
    <location>
        <begin position="337"/>
        <end position="368"/>
    </location>
</feature>
<evidence type="ECO:0000259" key="9">
    <source>
        <dbReference type="PROSITE" id="PS50020"/>
    </source>
</evidence>
<feature type="region of interest" description="Disordered" evidence="8">
    <location>
        <begin position="162"/>
        <end position="202"/>
    </location>
</feature>